<protein>
    <recommendedName>
        <fullName evidence="3">PDZ domain-containing protein</fullName>
    </recommendedName>
</protein>
<keyword evidence="2" id="KW-1185">Reference proteome</keyword>
<evidence type="ECO:0000313" key="1">
    <source>
        <dbReference type="EMBL" id="MDQ0894958.1"/>
    </source>
</evidence>
<sequence>MGNTGGQLTAEQARAMMKLDVIKPITIDHNRFWHDGDWAIDLDDGSSNFVMTNNVLLKGGVKLRDGFERTLRNNLILNGATFEQVSYMPGGDVIEHNITLGRLPYDNVLNDPALAKYTIGKNLFWNAGAAIDVRPRGGVTEKLSADGTTLNTASSWYAAGMDQDSAVGDPMFSDADPTGNYDFTVGSTSPALALGFQDIPMTGFGAADGALPPEAVLPTGTSGPDPIELARRKYVENLWGGDIANITTTAEQSSYAISDFKGVKFVSVPDGSLAATAGLRTDDLIRTINGTEVTEQRNSFWQAYNALPAGASMTLGVRRASTNVTVELTKPTDGETINNTSGVIYRSAPAPTRESWVWRDAARGGGGAWLGDIDATQNLGDSWELTFNGTGVDIISQVNTDLGEVDVTLDGAFYTTQSFFNATRLHQQTVLSISGLAPGVHTITGTMKSGSYMIVDAFRIQPEVVDTEAPKVTLTTSPAEPATGWFTGDVTVAAAATDDLDDAPTIEISTGSGWQPYVEPVAVTADGTTIVKARATDAAGNVSEEAAVSVQRDTAAPVTSAKVDTKKRIVTLTAKDAMSGIGVIEYRIDGGEFQAYTGPIRVGKGATTIDYRAVDIAGHTESTRTLELARKSGPK</sequence>
<dbReference type="SUPFAM" id="SSF51126">
    <property type="entry name" value="Pectin lyase-like"/>
    <property type="match status" value="1"/>
</dbReference>
<accession>A0ABU0RA53</accession>
<dbReference type="SUPFAM" id="SSF50156">
    <property type="entry name" value="PDZ domain-like"/>
    <property type="match status" value="1"/>
</dbReference>
<gene>
    <name evidence="1" type="ORF">QFZ26_002513</name>
</gene>
<dbReference type="EMBL" id="JAUSYY010000001">
    <property type="protein sequence ID" value="MDQ0894958.1"/>
    <property type="molecule type" value="Genomic_DNA"/>
</dbReference>
<evidence type="ECO:0008006" key="3">
    <source>
        <dbReference type="Google" id="ProtNLM"/>
    </source>
</evidence>
<dbReference type="InterPro" id="IPR011050">
    <property type="entry name" value="Pectin_lyase_fold/virulence"/>
</dbReference>
<dbReference type="Gene3D" id="2.30.42.10">
    <property type="match status" value="1"/>
</dbReference>
<dbReference type="InterPro" id="IPR058094">
    <property type="entry name" value="Ig-like_OmpL47-like"/>
</dbReference>
<reference evidence="1 2" key="1">
    <citation type="submission" date="2023-07" db="EMBL/GenBank/DDBJ databases">
        <title>Comparative genomics of wheat-associated soil bacteria to identify genetic determinants of phenazine resistance.</title>
        <authorList>
            <person name="Mouncey N."/>
        </authorList>
    </citation>
    <scope>NUCLEOTIDE SEQUENCE [LARGE SCALE GENOMIC DNA]</scope>
    <source>
        <strain evidence="1 2">V3I3</strain>
    </source>
</reference>
<dbReference type="Proteomes" id="UP001239083">
    <property type="component" value="Unassembled WGS sequence"/>
</dbReference>
<dbReference type="NCBIfam" id="NF047446">
    <property type="entry name" value="barrel_OmpL47"/>
    <property type="match status" value="2"/>
</dbReference>
<dbReference type="InterPro" id="IPR012334">
    <property type="entry name" value="Pectin_lyas_fold"/>
</dbReference>
<organism evidence="1 2">
    <name type="scientific">Agromyces ramosus</name>
    <dbReference type="NCBI Taxonomy" id="33879"/>
    <lineage>
        <taxon>Bacteria</taxon>
        <taxon>Bacillati</taxon>
        <taxon>Actinomycetota</taxon>
        <taxon>Actinomycetes</taxon>
        <taxon>Micrococcales</taxon>
        <taxon>Microbacteriaceae</taxon>
        <taxon>Agromyces</taxon>
    </lineage>
</organism>
<dbReference type="InterPro" id="IPR036034">
    <property type="entry name" value="PDZ_sf"/>
</dbReference>
<comment type="caution">
    <text evidence="1">The sequence shown here is derived from an EMBL/GenBank/DDBJ whole genome shotgun (WGS) entry which is preliminary data.</text>
</comment>
<name>A0ABU0RA53_9MICO</name>
<proteinExistence type="predicted"/>
<dbReference type="RefSeq" id="WP_373460762.1">
    <property type="nucleotide sequence ID" value="NZ_JAUSYY010000001.1"/>
</dbReference>
<dbReference type="Gene3D" id="2.160.20.10">
    <property type="entry name" value="Single-stranded right-handed beta-helix, Pectin lyase-like"/>
    <property type="match status" value="1"/>
</dbReference>
<dbReference type="Gene3D" id="2.60.120.260">
    <property type="entry name" value="Galactose-binding domain-like"/>
    <property type="match status" value="1"/>
</dbReference>
<evidence type="ECO:0000313" key="2">
    <source>
        <dbReference type="Proteomes" id="UP001239083"/>
    </source>
</evidence>